<gene>
    <name evidence="1" type="ordered locus">SPAB_02208</name>
</gene>
<dbReference type="AlphaFoldDB" id="A0A6C6Z331"/>
<dbReference type="KEGG" id="spq:SPAB_02208"/>
<evidence type="ECO:0000313" key="1">
    <source>
        <dbReference type="EMBL" id="ABX67591.1"/>
    </source>
</evidence>
<dbReference type="Proteomes" id="UP000008556">
    <property type="component" value="Chromosome"/>
</dbReference>
<reference evidence="1 2" key="1">
    <citation type="submission" date="2007-11" db="EMBL/GenBank/DDBJ databases">
        <authorList>
            <consortium name="The Salmonella enterica serovar Paratyphi B Genome Sequencing Project"/>
            <person name="McClelland M."/>
            <person name="Sanderson E.K."/>
            <person name="Porwollik S."/>
            <person name="Spieth J."/>
            <person name="Clifton W.S."/>
            <person name="Fulton R."/>
            <person name="Cordes M."/>
            <person name="Wollam A."/>
            <person name="Shah N."/>
            <person name="Pepin K."/>
            <person name="Bhonagiri V."/>
            <person name="Nash W."/>
            <person name="Johnson M."/>
            <person name="Thiruvilangam P."/>
            <person name="Wilson R."/>
        </authorList>
    </citation>
    <scope>NUCLEOTIDE SEQUENCE [LARGE SCALE GENOMIC DNA]</scope>
    <source>
        <strain evidence="2">ATCC BAA-1250 / SPB7</strain>
    </source>
</reference>
<name>A0A6C6Z331_SALPB</name>
<proteinExistence type="predicted"/>
<accession>A0A6C6Z331</accession>
<protein>
    <submittedName>
        <fullName evidence="1">Uncharacterized protein</fullName>
    </submittedName>
</protein>
<dbReference type="EMBL" id="CP000886">
    <property type="protein sequence ID" value="ABX67591.1"/>
    <property type="molecule type" value="Genomic_DNA"/>
</dbReference>
<organism evidence="1 2">
    <name type="scientific">Salmonella paratyphi B (strain ATCC BAA-1250 / SPB7)</name>
    <dbReference type="NCBI Taxonomy" id="1016998"/>
    <lineage>
        <taxon>Bacteria</taxon>
        <taxon>Pseudomonadati</taxon>
        <taxon>Pseudomonadota</taxon>
        <taxon>Gammaproteobacteria</taxon>
        <taxon>Enterobacterales</taxon>
        <taxon>Enterobacteriaceae</taxon>
        <taxon>Salmonella</taxon>
    </lineage>
</organism>
<sequence>MIVKYIFTLKVNNKYSKFSFLKKIYLYLSDFVQIPEPN</sequence>
<evidence type="ECO:0000313" key="2">
    <source>
        <dbReference type="Proteomes" id="UP000008556"/>
    </source>
</evidence>